<name>A0A7W8UC46_9HYPH</name>
<dbReference type="SUPFAM" id="SSF53254">
    <property type="entry name" value="Phosphoglycerate mutase-like"/>
    <property type="match status" value="1"/>
</dbReference>
<proteinExistence type="predicted"/>
<dbReference type="PANTHER" id="PTHR47623">
    <property type="entry name" value="OS09G0287300 PROTEIN"/>
    <property type="match status" value="1"/>
</dbReference>
<dbReference type="AlphaFoldDB" id="A0A7W8UC46"/>
<gene>
    <name evidence="1" type="ORF">GGD55_003362</name>
</gene>
<keyword evidence="1" id="KW-0378">Hydrolase</keyword>
<dbReference type="Gene3D" id="3.40.50.1240">
    <property type="entry name" value="Phosphoglycerate mutase-like"/>
    <property type="match status" value="1"/>
</dbReference>
<dbReference type="RefSeq" id="WP_018328573.1">
    <property type="nucleotide sequence ID" value="NZ_JACHBK010000007.1"/>
</dbReference>
<dbReference type="GO" id="GO:0016787">
    <property type="term" value="F:hydrolase activity"/>
    <property type="evidence" value="ECO:0007669"/>
    <property type="project" value="UniProtKB-KW"/>
</dbReference>
<reference evidence="1 2" key="1">
    <citation type="submission" date="2020-08" db="EMBL/GenBank/DDBJ databases">
        <title>Genomic Encyclopedia of Type Strains, Phase IV (KMG-V): Genome sequencing to study the core and pangenomes of soil and plant-associated prokaryotes.</title>
        <authorList>
            <person name="Whitman W."/>
        </authorList>
    </citation>
    <scope>NUCLEOTIDE SEQUENCE [LARGE SCALE GENOMIC DNA]</scope>
    <source>
        <strain evidence="1 2">SEMIA 4084</strain>
    </source>
</reference>
<sequence length="178" mass="19533">MTKKSPKPKHRLILLRHAKSAWPDGVADRERPLAERGRKAAPVIGAHMAREKLIPDLALVSPARRAQETWKLVREALSKKVAERETPDIYEVAAERILEVIRTVEPAIRTLLIVGHNPGMENAASLLVADGDADAMGRMKAKFPTAGLAVIDFDVDGWDEVAAGSGYLKWFVTPRSVG</sequence>
<dbReference type="CDD" id="cd07067">
    <property type="entry name" value="HP_PGM_like"/>
    <property type="match status" value="1"/>
</dbReference>
<dbReference type="InterPro" id="IPR013078">
    <property type="entry name" value="His_Pase_superF_clade-1"/>
</dbReference>
<dbReference type="InterPro" id="IPR029033">
    <property type="entry name" value="His_PPase_superfam"/>
</dbReference>
<protein>
    <submittedName>
        <fullName evidence="1">Phosphohistidine phosphatase</fullName>
        <ecNumber evidence="1">3.1.3.-</ecNumber>
    </submittedName>
</protein>
<keyword evidence="2" id="KW-1185">Reference proteome</keyword>
<dbReference type="PANTHER" id="PTHR47623:SF1">
    <property type="entry name" value="OS09G0287300 PROTEIN"/>
    <property type="match status" value="1"/>
</dbReference>
<dbReference type="EMBL" id="JACHBK010000007">
    <property type="protein sequence ID" value="MBB5536651.1"/>
    <property type="molecule type" value="Genomic_DNA"/>
</dbReference>
<dbReference type="EC" id="3.1.3.-" evidence="1"/>
<dbReference type="Pfam" id="PF00300">
    <property type="entry name" value="His_Phos_1"/>
    <property type="match status" value="1"/>
</dbReference>
<evidence type="ECO:0000313" key="2">
    <source>
        <dbReference type="Proteomes" id="UP000585507"/>
    </source>
</evidence>
<organism evidence="1 2">
    <name type="scientific">Rhizobium giardinii</name>
    <dbReference type="NCBI Taxonomy" id="56731"/>
    <lineage>
        <taxon>Bacteria</taxon>
        <taxon>Pseudomonadati</taxon>
        <taxon>Pseudomonadota</taxon>
        <taxon>Alphaproteobacteria</taxon>
        <taxon>Hyphomicrobiales</taxon>
        <taxon>Rhizobiaceae</taxon>
        <taxon>Rhizobium/Agrobacterium group</taxon>
        <taxon>Rhizobium</taxon>
    </lineage>
</organism>
<accession>A0A7W8UC46</accession>
<dbReference type="Proteomes" id="UP000585507">
    <property type="component" value="Unassembled WGS sequence"/>
</dbReference>
<evidence type="ECO:0000313" key="1">
    <source>
        <dbReference type="EMBL" id="MBB5536651.1"/>
    </source>
</evidence>
<comment type="caution">
    <text evidence="1">The sequence shown here is derived from an EMBL/GenBank/DDBJ whole genome shotgun (WGS) entry which is preliminary data.</text>
</comment>
<dbReference type="SMART" id="SM00855">
    <property type="entry name" value="PGAM"/>
    <property type="match status" value="1"/>
</dbReference>